<name>A0A1J4JAN8_9EUKA</name>
<dbReference type="GO" id="GO:0005783">
    <property type="term" value="C:endoplasmic reticulum"/>
    <property type="evidence" value="ECO:0007669"/>
    <property type="project" value="TreeGrafter"/>
</dbReference>
<proteinExistence type="inferred from homology"/>
<comment type="similarity">
    <text evidence="1">Belongs to the protein disulfide isomerase family.</text>
</comment>
<evidence type="ECO:0000256" key="1">
    <source>
        <dbReference type="ARBA" id="ARBA00006347"/>
    </source>
</evidence>
<dbReference type="CDD" id="cd02961">
    <property type="entry name" value="PDI_a_family"/>
    <property type="match status" value="1"/>
</dbReference>
<dbReference type="Pfam" id="PF00085">
    <property type="entry name" value="Thioredoxin"/>
    <property type="match status" value="1"/>
</dbReference>
<dbReference type="Proteomes" id="UP000179807">
    <property type="component" value="Unassembled WGS sequence"/>
</dbReference>
<dbReference type="CDD" id="cd02981">
    <property type="entry name" value="PDI_b_family"/>
    <property type="match status" value="1"/>
</dbReference>
<dbReference type="GO" id="GO:0006457">
    <property type="term" value="P:protein folding"/>
    <property type="evidence" value="ECO:0007669"/>
    <property type="project" value="TreeGrafter"/>
</dbReference>
<dbReference type="GO" id="GO:0034976">
    <property type="term" value="P:response to endoplasmic reticulum stress"/>
    <property type="evidence" value="ECO:0007669"/>
    <property type="project" value="TreeGrafter"/>
</dbReference>
<dbReference type="RefSeq" id="XP_068348874.1">
    <property type="nucleotide sequence ID" value="XM_068495433.1"/>
</dbReference>
<dbReference type="Gene3D" id="3.40.30.10">
    <property type="entry name" value="Glutaredoxin"/>
    <property type="match status" value="2"/>
</dbReference>
<dbReference type="InterPro" id="IPR036249">
    <property type="entry name" value="Thioredoxin-like_sf"/>
</dbReference>
<keyword evidence="4" id="KW-1185">Reference proteome</keyword>
<evidence type="ECO:0000313" key="3">
    <source>
        <dbReference type="EMBL" id="OHS95737.1"/>
    </source>
</evidence>
<gene>
    <name evidence="3" type="ORF">TRFO_10394</name>
</gene>
<accession>A0A1J4JAN8</accession>
<sequence>MIFFFSFLFSYVSAIYEPLNLDDETFESQLMQSPVNFVMASNSNVSFCQEILPKFRAVAEMMKDRCQFVILENDVSPKMRQKYGIFAYPSFFVFRYSNYSAEYKGERDASHFLEYLKRILADPVPELDSARDVHDFLEETDSAVILAGDSIDDNLYSIFKSVAQNLTDRIPFAIARNPDATQQLGLEELPALRLHRSQDRKIIDFPLAFDVKENDLRKWVLENMVPRYAARDAVIFRDLAFDQRYSILAFVDTSRKSSLDSMHSTMDRLVTEFGSNFTYVYSDIYDIGTIVLQLGFSGAREPVYCIAMLTGGEVTEKHLFPERRTASPDNLAKWVRQFMNSTNIKQMNRSEDPIHDQKGPLYKVVGIEFMNAIYNPQKDVVALIISGNEKDKARKMKLMETVAHEFKKQRITSVSFIWMDIDLNDVPGLPKSNFKKLPAILIFPAAEKKQPYLLQDDLDEFLLMNSILAHAKTRPKFKIPGKYDSGSLEL</sequence>
<dbReference type="AlphaFoldDB" id="A0A1J4JAN8"/>
<dbReference type="GeneID" id="94830137"/>
<dbReference type="PANTHER" id="PTHR18929">
    <property type="entry name" value="PROTEIN DISULFIDE ISOMERASE"/>
    <property type="match status" value="1"/>
</dbReference>
<dbReference type="InterPro" id="IPR013766">
    <property type="entry name" value="Thioredoxin_domain"/>
</dbReference>
<dbReference type="GO" id="GO:0003756">
    <property type="term" value="F:protein disulfide isomerase activity"/>
    <property type="evidence" value="ECO:0007669"/>
    <property type="project" value="TreeGrafter"/>
</dbReference>
<dbReference type="SUPFAM" id="SSF52833">
    <property type="entry name" value="Thioredoxin-like"/>
    <property type="match status" value="3"/>
</dbReference>
<protein>
    <recommendedName>
        <fullName evidence="2">Thioredoxin domain-containing protein</fullName>
    </recommendedName>
</protein>
<dbReference type="PANTHER" id="PTHR18929:SF240">
    <property type="entry name" value="PROTEIN DISULFIDE-ISOMERASE"/>
    <property type="match status" value="1"/>
</dbReference>
<dbReference type="OrthoDB" id="427280at2759"/>
<dbReference type="EMBL" id="MLAK01001226">
    <property type="protein sequence ID" value="OHS95737.1"/>
    <property type="molecule type" value="Genomic_DNA"/>
</dbReference>
<evidence type="ECO:0000259" key="2">
    <source>
        <dbReference type="Pfam" id="PF00085"/>
    </source>
</evidence>
<dbReference type="VEuPathDB" id="TrichDB:TRFO_10394"/>
<organism evidence="3 4">
    <name type="scientific">Tritrichomonas foetus</name>
    <dbReference type="NCBI Taxonomy" id="1144522"/>
    <lineage>
        <taxon>Eukaryota</taxon>
        <taxon>Metamonada</taxon>
        <taxon>Parabasalia</taxon>
        <taxon>Tritrichomonadida</taxon>
        <taxon>Tritrichomonadidae</taxon>
        <taxon>Tritrichomonas</taxon>
    </lineage>
</organism>
<evidence type="ECO:0000313" key="4">
    <source>
        <dbReference type="Proteomes" id="UP000179807"/>
    </source>
</evidence>
<comment type="caution">
    <text evidence="3">The sequence shown here is derived from an EMBL/GenBank/DDBJ whole genome shotgun (WGS) entry which is preliminary data.</text>
</comment>
<reference evidence="3" key="1">
    <citation type="submission" date="2016-10" db="EMBL/GenBank/DDBJ databases">
        <authorList>
            <person name="Benchimol M."/>
            <person name="Almeida L.G."/>
            <person name="Vasconcelos A.T."/>
            <person name="Perreira-Neves A."/>
            <person name="Rosa I.A."/>
            <person name="Tasca T."/>
            <person name="Bogo M.R."/>
            <person name="de Souza W."/>
        </authorList>
    </citation>
    <scope>NUCLEOTIDE SEQUENCE [LARGE SCALE GENOMIC DNA]</scope>
    <source>
        <strain evidence="3">K</strain>
    </source>
</reference>
<feature type="domain" description="Thioredoxin" evidence="2">
    <location>
        <begin position="20"/>
        <end position="117"/>
    </location>
</feature>
<dbReference type="Pfam" id="PF13848">
    <property type="entry name" value="Thioredoxin_6"/>
    <property type="match status" value="1"/>
</dbReference>